<sequence>MSFLRVSTMASLLFTLSTYSANASPASKIIGSITSLTSQSDGSVIIAGWACDMTIAKSIDVHAYAVNAAGYKGSVLIGNSKANLPSDAAASTACKTLKIPHGFQIKVEKSVVKSYLGKKIYVHGLSVSGGLNYTVSRSGGYSLPTKIVEAPAPAPAPTPAPAPGPAPVIKTGTFDATCYLARYPDVKTSTYAKNPKLHWEKIGQKAGRYPGCEIGASASNSMTVGITPGRFAGSITSLKWNNKEFINIWDHGRQLQSAMQVDGYAECNNPTEAGSEADHKKQTSTSVLSNISFASEKSFTTDTMMAYWSAKRVTGACVKGKDPRVTTPLSKHSLQRTVTVGYKNDEQIAKMSMTFKSPREEVTSGFTYEFLTGYLNDEFSEFYALSGAELSKVTKLNDISGSGFPNGSYHTGTKLPSAMANKSGSHAMGVYFPMSQLAKCKVGFHGYNLYRFNLGGSGANGNGTNKWSLAVNENLNSSCIVADGPNYSRTFDVYVVVGTIDQVKEKLIKLRTELP</sequence>
<keyword evidence="3" id="KW-1185">Reference proteome</keyword>
<dbReference type="Proteomes" id="UP000830116">
    <property type="component" value="Chromosome"/>
</dbReference>
<feature type="chain" id="PRO_5047193608" evidence="1">
    <location>
        <begin position="24"/>
        <end position="515"/>
    </location>
</feature>
<evidence type="ECO:0000313" key="2">
    <source>
        <dbReference type="EMBL" id="UOF00205.1"/>
    </source>
</evidence>
<name>A0ABY4CDE9_9BACT</name>
<gene>
    <name evidence="2" type="ORF">MNR06_10875</name>
</gene>
<protein>
    <submittedName>
        <fullName evidence="2">Uncharacterized protein</fullName>
    </submittedName>
</protein>
<evidence type="ECO:0000256" key="1">
    <source>
        <dbReference type="SAM" id="SignalP"/>
    </source>
</evidence>
<reference evidence="2" key="1">
    <citation type="submission" date="2022-03" db="EMBL/GenBank/DDBJ databases">
        <title>Genome Identification and Characterization of new species Bdellovibrio reynosense LBG001 sp. nov. from a Mexico soil sample.</title>
        <authorList>
            <person name="Camilli A."/>
            <person name="Ajao Y."/>
            <person name="Guo X."/>
        </authorList>
    </citation>
    <scope>NUCLEOTIDE SEQUENCE</scope>
    <source>
        <strain evidence="2">LBG001</strain>
    </source>
</reference>
<dbReference type="RefSeq" id="WP_243535942.1">
    <property type="nucleotide sequence ID" value="NZ_CP093442.1"/>
</dbReference>
<evidence type="ECO:0000313" key="3">
    <source>
        <dbReference type="Proteomes" id="UP000830116"/>
    </source>
</evidence>
<organism evidence="2 3">
    <name type="scientific">Bdellovibrio reynosensis</name>
    <dbReference type="NCBI Taxonomy" id="2835041"/>
    <lineage>
        <taxon>Bacteria</taxon>
        <taxon>Pseudomonadati</taxon>
        <taxon>Bdellovibrionota</taxon>
        <taxon>Bdellovibrionia</taxon>
        <taxon>Bdellovibrionales</taxon>
        <taxon>Pseudobdellovibrionaceae</taxon>
        <taxon>Bdellovibrio</taxon>
    </lineage>
</organism>
<keyword evidence="1" id="KW-0732">Signal</keyword>
<proteinExistence type="predicted"/>
<accession>A0ABY4CDE9</accession>
<feature type="signal peptide" evidence="1">
    <location>
        <begin position="1"/>
        <end position="23"/>
    </location>
</feature>
<dbReference type="EMBL" id="CP093442">
    <property type="protein sequence ID" value="UOF00205.1"/>
    <property type="molecule type" value="Genomic_DNA"/>
</dbReference>